<dbReference type="PROSITE" id="PS00236">
    <property type="entry name" value="NEUROTR_ION_CHANNEL"/>
    <property type="match status" value="1"/>
</dbReference>
<evidence type="ECO:0000256" key="1">
    <source>
        <dbReference type="ARBA" id="ARBA00004141"/>
    </source>
</evidence>
<feature type="compositionally biased region" description="Polar residues" evidence="6">
    <location>
        <begin position="122"/>
        <end position="136"/>
    </location>
</feature>
<evidence type="ECO:0000256" key="2">
    <source>
        <dbReference type="ARBA" id="ARBA00022692"/>
    </source>
</evidence>
<dbReference type="InterPro" id="IPR006201">
    <property type="entry name" value="Neur_channel"/>
</dbReference>
<organism evidence="9 10">
    <name type="scientific">Homarus americanus</name>
    <name type="common">American lobster</name>
    <dbReference type="NCBI Taxonomy" id="6706"/>
    <lineage>
        <taxon>Eukaryota</taxon>
        <taxon>Metazoa</taxon>
        <taxon>Ecdysozoa</taxon>
        <taxon>Arthropoda</taxon>
        <taxon>Crustacea</taxon>
        <taxon>Multicrustacea</taxon>
        <taxon>Malacostraca</taxon>
        <taxon>Eumalacostraca</taxon>
        <taxon>Eucarida</taxon>
        <taxon>Decapoda</taxon>
        <taxon>Pleocyemata</taxon>
        <taxon>Astacidea</taxon>
        <taxon>Nephropoidea</taxon>
        <taxon>Nephropidae</taxon>
        <taxon>Homarus</taxon>
    </lineage>
</organism>
<name>A0A8J5KI40_HOMAM</name>
<dbReference type="InterPro" id="IPR018000">
    <property type="entry name" value="Neurotransmitter_ion_chnl_CS"/>
</dbReference>
<dbReference type="Pfam" id="PF02932">
    <property type="entry name" value="Neur_chan_memb"/>
    <property type="match status" value="1"/>
</dbReference>
<feature type="transmembrane region" description="Helical" evidence="5">
    <location>
        <begin position="381"/>
        <end position="404"/>
    </location>
</feature>
<dbReference type="GO" id="GO:0005230">
    <property type="term" value="F:extracellular ligand-gated monoatomic ion channel activity"/>
    <property type="evidence" value="ECO:0007669"/>
    <property type="project" value="InterPro"/>
</dbReference>
<feature type="compositionally biased region" description="Low complexity" evidence="6">
    <location>
        <begin position="140"/>
        <end position="164"/>
    </location>
</feature>
<comment type="subcellular location">
    <subcellularLocation>
        <location evidence="1">Membrane</location>
        <topology evidence="1">Multi-pass membrane protein</topology>
    </subcellularLocation>
</comment>
<feature type="compositionally biased region" description="Pro residues" evidence="6">
    <location>
        <begin position="97"/>
        <end position="106"/>
    </location>
</feature>
<proteinExistence type="inferred from homology"/>
<dbReference type="InterPro" id="IPR006202">
    <property type="entry name" value="Neur_chan_lig-bd"/>
</dbReference>
<dbReference type="Gene3D" id="2.70.170.10">
    <property type="entry name" value="Neurotransmitter-gated ion-channel ligand-binding domain"/>
    <property type="match status" value="2"/>
</dbReference>
<dbReference type="Gene3D" id="1.20.58.390">
    <property type="entry name" value="Neurotransmitter-gated ion-channel transmembrane domain"/>
    <property type="match status" value="1"/>
</dbReference>
<dbReference type="GO" id="GO:0004888">
    <property type="term" value="F:transmembrane signaling receptor activity"/>
    <property type="evidence" value="ECO:0007669"/>
    <property type="project" value="InterPro"/>
</dbReference>
<reference evidence="9" key="1">
    <citation type="journal article" date="2021" name="Sci. Adv.">
        <title>The American lobster genome reveals insights on longevity, neural, and immune adaptations.</title>
        <authorList>
            <person name="Polinski J.M."/>
            <person name="Zimin A.V."/>
            <person name="Clark K.F."/>
            <person name="Kohn A.B."/>
            <person name="Sadowski N."/>
            <person name="Timp W."/>
            <person name="Ptitsyn A."/>
            <person name="Khanna P."/>
            <person name="Romanova D.Y."/>
            <person name="Williams P."/>
            <person name="Greenwood S.J."/>
            <person name="Moroz L.L."/>
            <person name="Walt D.R."/>
            <person name="Bodnar A.G."/>
        </authorList>
    </citation>
    <scope>NUCLEOTIDE SEQUENCE</scope>
    <source>
        <strain evidence="9">GMGI-L3</strain>
    </source>
</reference>
<dbReference type="Proteomes" id="UP000747542">
    <property type="component" value="Unassembled WGS sequence"/>
</dbReference>
<feature type="domain" description="Neurotransmitter-gated ion-channel ligand-binding" evidence="7">
    <location>
        <begin position="3"/>
        <end position="47"/>
    </location>
</feature>
<dbReference type="Pfam" id="PF02931">
    <property type="entry name" value="Neur_chan_LBD"/>
    <property type="match status" value="2"/>
</dbReference>
<dbReference type="SUPFAM" id="SSF90112">
    <property type="entry name" value="Neurotransmitter-gated ion-channel transmembrane pore"/>
    <property type="match status" value="1"/>
</dbReference>
<feature type="domain" description="Neurotransmitter-gated ion-channel ligand-binding" evidence="7">
    <location>
        <begin position="212"/>
        <end position="359"/>
    </location>
</feature>
<dbReference type="FunFam" id="2.70.170.10:FF:000028">
    <property type="entry name" value="AcetylCholine Receptor"/>
    <property type="match status" value="1"/>
</dbReference>
<evidence type="ECO:0000256" key="3">
    <source>
        <dbReference type="ARBA" id="ARBA00022989"/>
    </source>
</evidence>
<keyword evidence="4 5" id="KW-0472">Membrane</keyword>
<dbReference type="InterPro" id="IPR036734">
    <property type="entry name" value="Neur_chan_lig-bd_sf"/>
</dbReference>
<dbReference type="SUPFAM" id="SSF63712">
    <property type="entry name" value="Nicotinic receptor ligand binding domain-like"/>
    <property type="match status" value="2"/>
</dbReference>
<dbReference type="PANTHER" id="PTHR18945">
    <property type="entry name" value="NEUROTRANSMITTER GATED ION CHANNEL"/>
    <property type="match status" value="1"/>
</dbReference>
<evidence type="ECO:0000313" key="10">
    <source>
        <dbReference type="Proteomes" id="UP000747542"/>
    </source>
</evidence>
<protein>
    <submittedName>
        <fullName evidence="9">Neuronal acetylcholine receptor subunit alpha-10-like 2</fullName>
    </submittedName>
</protein>
<sequence length="461" mass="51961">MVGYDRDVRPVRNASHPIVIQLGITLTQIFDMDEKNQVLTTNVWLDQCHPPSPPSPATLTSPPSPLPSPSTLLTTLLSLILTTPTLTTSFTTHLTTLPPPPSPPATAHPHPHPQTHLFIHPQTHQNHPSLHTSTHTPIHKPTSSTTHKPTKTTSPSTPSPTRSPTFHHLYSRIITALITYQRQQYSGTDFKRETKISRLGEKDPAIVCSYRSLASREWVDELLRWDKNEYNGLETIRLPCEKIWLPDIVLYNKGYMQSKAMVGYEGKVFWPPPTKFRSTCPVDVTYFPFDDQTCILKLGSWIYDGFQVDVTNRTAEVDLTNYIPNGEWELLEARIIRNVIYYSCCPEPFPDVTITITISYQFNASVNIVLPSSPARRKTLYYMYNVVLPCMMMSVLTLLVFCLPPDSGEKIALGVTVLLAFSVFMLAIAEKMPETSESIPLIGEFLFTSMKEDGFSREVIG</sequence>
<dbReference type="EMBL" id="JAHLQT010017878">
    <property type="protein sequence ID" value="KAG7169224.1"/>
    <property type="molecule type" value="Genomic_DNA"/>
</dbReference>
<dbReference type="InterPro" id="IPR036719">
    <property type="entry name" value="Neuro-gated_channel_TM_sf"/>
</dbReference>
<comment type="caution">
    <text evidence="9">The sequence shown here is derived from an EMBL/GenBank/DDBJ whole genome shotgun (WGS) entry which is preliminary data.</text>
</comment>
<dbReference type="GO" id="GO:0016020">
    <property type="term" value="C:membrane"/>
    <property type="evidence" value="ECO:0007669"/>
    <property type="project" value="UniProtKB-SubCell"/>
</dbReference>
<keyword evidence="5" id="KW-0813">Transport</keyword>
<comment type="similarity">
    <text evidence="5">Belongs to the ligand-gated ion channel (TC 1.A.9) family.</text>
</comment>
<accession>A0A8J5KI40</accession>
<feature type="compositionally biased region" description="Pro residues" evidence="6">
    <location>
        <begin position="50"/>
        <end position="67"/>
    </location>
</feature>
<keyword evidence="9" id="KW-0675">Receptor</keyword>
<dbReference type="InterPro" id="IPR038050">
    <property type="entry name" value="Neuro_actylchol_rec"/>
</dbReference>
<dbReference type="AlphaFoldDB" id="A0A8J5KI40"/>
<feature type="region of interest" description="Disordered" evidence="6">
    <location>
        <begin position="91"/>
        <end position="165"/>
    </location>
</feature>
<feature type="region of interest" description="Disordered" evidence="6">
    <location>
        <begin position="47"/>
        <end position="67"/>
    </location>
</feature>
<dbReference type="CDD" id="cd18997">
    <property type="entry name" value="LGIC_ECD_nAChR"/>
    <property type="match status" value="1"/>
</dbReference>
<keyword evidence="3 5" id="KW-1133">Transmembrane helix</keyword>
<comment type="caution">
    <text evidence="5">Lacks conserved residue(s) required for the propagation of feature annotation.</text>
</comment>
<feature type="domain" description="Neurotransmitter-gated ion-channel transmembrane" evidence="8">
    <location>
        <begin position="387"/>
        <end position="450"/>
    </location>
</feature>
<keyword evidence="10" id="KW-1185">Reference proteome</keyword>
<evidence type="ECO:0000256" key="5">
    <source>
        <dbReference type="RuleBase" id="RU000687"/>
    </source>
</evidence>
<keyword evidence="5" id="KW-0406">Ion transport</keyword>
<evidence type="ECO:0000259" key="7">
    <source>
        <dbReference type="Pfam" id="PF02931"/>
    </source>
</evidence>
<evidence type="ECO:0000313" key="9">
    <source>
        <dbReference type="EMBL" id="KAG7169224.1"/>
    </source>
</evidence>
<dbReference type="CDD" id="cd19051">
    <property type="entry name" value="LGIC_TM_cation"/>
    <property type="match status" value="1"/>
</dbReference>
<keyword evidence="5" id="KW-0407">Ion channel</keyword>
<gene>
    <name evidence="9" type="primary">Chrna10-L2</name>
    <name evidence="9" type="ORF">Hamer_G024867</name>
</gene>
<evidence type="ECO:0000256" key="4">
    <source>
        <dbReference type="ARBA" id="ARBA00023136"/>
    </source>
</evidence>
<keyword evidence="2 5" id="KW-0812">Transmembrane</keyword>
<evidence type="ECO:0000256" key="6">
    <source>
        <dbReference type="SAM" id="MobiDB-lite"/>
    </source>
</evidence>
<evidence type="ECO:0000259" key="8">
    <source>
        <dbReference type="Pfam" id="PF02932"/>
    </source>
</evidence>
<dbReference type="PRINTS" id="PR00252">
    <property type="entry name" value="NRIONCHANNEL"/>
</dbReference>
<feature type="transmembrane region" description="Helical" evidence="5">
    <location>
        <begin position="411"/>
        <end position="429"/>
    </location>
</feature>
<dbReference type="InterPro" id="IPR006029">
    <property type="entry name" value="Neurotrans-gated_channel_TM"/>
</dbReference>